<proteinExistence type="predicted"/>
<feature type="region of interest" description="Disordered" evidence="1">
    <location>
        <begin position="1"/>
        <end position="28"/>
    </location>
</feature>
<evidence type="ECO:0008006" key="4">
    <source>
        <dbReference type="Google" id="ProtNLM"/>
    </source>
</evidence>
<sequence>MRYSPTSECVSALPEAPSGQAAGGGGQVKPKLTAEQAYQQVKASLSFDAPAPGVGPDHSNNHLRSEVTGKPLDSVVGYPLWFWAVGGDQKAKQVSKSLAGMKVALSLRPAGLTVDAGDGTRFTCSSMGTPWRRGMKPATPSPTCGHIYQKVGTYRVSMTTRWSVHYEVDDGSGTALSGDEVVSGTRSRLLRIGELQVVVDG</sequence>
<gene>
    <name evidence="2" type="ORF">FOE78_03620</name>
</gene>
<dbReference type="RefSeq" id="WP_143985107.1">
    <property type="nucleotide sequence ID" value="NZ_CP041692.1"/>
</dbReference>
<evidence type="ECO:0000313" key="3">
    <source>
        <dbReference type="Proteomes" id="UP000319263"/>
    </source>
</evidence>
<dbReference type="KEGG" id="mik:FOE78_03620"/>
<reference evidence="2 3" key="1">
    <citation type="submission" date="2019-07" db="EMBL/GenBank/DDBJ databases">
        <title>Microlunatus dokdonensis sp. nov. isolated from the rhizospheric soil of the wild plant Elymus tsukushiensis.</title>
        <authorList>
            <person name="Ghim S.-Y."/>
            <person name="Hwang Y.-J."/>
            <person name="Son J.-S."/>
            <person name="Shin J.-H."/>
        </authorList>
    </citation>
    <scope>NUCLEOTIDE SEQUENCE [LARGE SCALE GENOMIC DNA]</scope>
    <source>
        <strain evidence="2 3">KUDC0627</strain>
    </source>
</reference>
<accession>A0A516PVA9</accession>
<evidence type="ECO:0000256" key="1">
    <source>
        <dbReference type="SAM" id="MobiDB-lite"/>
    </source>
</evidence>
<dbReference type="OrthoDB" id="3734102at2"/>
<dbReference type="EMBL" id="CP041692">
    <property type="protein sequence ID" value="QDP95125.1"/>
    <property type="molecule type" value="Genomic_DNA"/>
</dbReference>
<evidence type="ECO:0000313" key="2">
    <source>
        <dbReference type="EMBL" id="QDP95125.1"/>
    </source>
</evidence>
<keyword evidence="3" id="KW-1185">Reference proteome</keyword>
<protein>
    <recommendedName>
        <fullName evidence="4">PKD domain-containing protein</fullName>
    </recommendedName>
</protein>
<dbReference type="Proteomes" id="UP000319263">
    <property type="component" value="Chromosome"/>
</dbReference>
<dbReference type="AlphaFoldDB" id="A0A516PVA9"/>
<feature type="region of interest" description="Disordered" evidence="1">
    <location>
        <begin position="47"/>
        <end position="66"/>
    </location>
</feature>
<name>A0A516PVA9_9ACTN</name>
<organism evidence="2 3">
    <name type="scientific">Microlunatus elymi</name>
    <dbReference type="NCBI Taxonomy" id="2596828"/>
    <lineage>
        <taxon>Bacteria</taxon>
        <taxon>Bacillati</taxon>
        <taxon>Actinomycetota</taxon>
        <taxon>Actinomycetes</taxon>
        <taxon>Propionibacteriales</taxon>
        <taxon>Propionibacteriaceae</taxon>
        <taxon>Microlunatus</taxon>
    </lineage>
</organism>